<reference evidence="1 2" key="1">
    <citation type="submission" date="2024-05" db="EMBL/GenBank/DDBJ databases">
        <title>Genome sequencing and assembly of Indian major carp, Cirrhinus mrigala (Hamilton, 1822).</title>
        <authorList>
            <person name="Mohindra V."/>
            <person name="Chowdhury L.M."/>
            <person name="Lal K."/>
            <person name="Jena J.K."/>
        </authorList>
    </citation>
    <scope>NUCLEOTIDE SEQUENCE [LARGE SCALE GENOMIC DNA]</scope>
    <source>
        <strain evidence="1">CM1030</strain>
        <tissue evidence="1">Blood</tissue>
    </source>
</reference>
<evidence type="ECO:0000313" key="2">
    <source>
        <dbReference type="Proteomes" id="UP001529510"/>
    </source>
</evidence>
<organism evidence="1 2">
    <name type="scientific">Cirrhinus mrigala</name>
    <name type="common">Mrigala</name>
    <dbReference type="NCBI Taxonomy" id="683832"/>
    <lineage>
        <taxon>Eukaryota</taxon>
        <taxon>Metazoa</taxon>
        <taxon>Chordata</taxon>
        <taxon>Craniata</taxon>
        <taxon>Vertebrata</taxon>
        <taxon>Euteleostomi</taxon>
        <taxon>Actinopterygii</taxon>
        <taxon>Neopterygii</taxon>
        <taxon>Teleostei</taxon>
        <taxon>Ostariophysi</taxon>
        <taxon>Cypriniformes</taxon>
        <taxon>Cyprinidae</taxon>
        <taxon>Labeoninae</taxon>
        <taxon>Labeonini</taxon>
        <taxon>Cirrhinus</taxon>
    </lineage>
</organism>
<protein>
    <submittedName>
        <fullName evidence="1">Uncharacterized protein</fullName>
    </submittedName>
</protein>
<accession>A0ABD0RWI9</accession>
<comment type="caution">
    <text evidence="1">The sequence shown here is derived from an EMBL/GenBank/DDBJ whole genome shotgun (WGS) entry which is preliminary data.</text>
</comment>
<dbReference type="AlphaFoldDB" id="A0ABD0RWI9"/>
<dbReference type="Proteomes" id="UP001529510">
    <property type="component" value="Unassembled WGS sequence"/>
</dbReference>
<feature type="non-terminal residue" evidence="1">
    <location>
        <position position="1"/>
    </location>
</feature>
<evidence type="ECO:0000313" key="1">
    <source>
        <dbReference type="EMBL" id="KAL0202920.1"/>
    </source>
</evidence>
<feature type="non-terminal residue" evidence="1">
    <location>
        <position position="69"/>
    </location>
</feature>
<name>A0ABD0RWI9_CIRMR</name>
<keyword evidence="2" id="KW-1185">Reference proteome</keyword>
<sequence>VTIVEKADSCNVLPSPLSISTKNKMTFLFANLKDRDFLVQRISDFLQQTTSKIYFEREITGSLSSSDDE</sequence>
<dbReference type="EMBL" id="JAMKFB020000001">
    <property type="protein sequence ID" value="KAL0202920.1"/>
    <property type="molecule type" value="Genomic_DNA"/>
</dbReference>
<gene>
    <name evidence="1" type="ORF">M9458_000938</name>
</gene>
<proteinExistence type="predicted"/>